<feature type="transmembrane region" description="Helical" evidence="1">
    <location>
        <begin position="6"/>
        <end position="25"/>
    </location>
</feature>
<keyword evidence="1" id="KW-1133">Transmembrane helix</keyword>
<accession>A0A2S9WXV4</accession>
<dbReference type="InterPro" id="IPR029062">
    <property type="entry name" value="Class_I_gatase-like"/>
</dbReference>
<dbReference type="Proteomes" id="UP000239532">
    <property type="component" value="Unassembled WGS sequence"/>
</dbReference>
<gene>
    <name evidence="2" type="ORF">BST86_05165</name>
</gene>
<dbReference type="EMBL" id="MQUC01000003">
    <property type="protein sequence ID" value="PRP68294.1"/>
    <property type="molecule type" value="Genomic_DNA"/>
</dbReference>
<comment type="caution">
    <text evidence="2">The sequence shown here is derived from an EMBL/GenBank/DDBJ whole genome shotgun (WGS) entry which is preliminary data.</text>
</comment>
<protein>
    <recommendedName>
        <fullName evidence="4">VWA domain-containing protein</fullName>
    </recommendedName>
</protein>
<evidence type="ECO:0000313" key="3">
    <source>
        <dbReference type="Proteomes" id="UP000239532"/>
    </source>
</evidence>
<keyword evidence="3" id="KW-1185">Reference proteome</keyword>
<sequence>MVWIWLFIAAIAAVLIALIQYDYLFSSSKKNRKPLFAILRAATVFCILLLFISPKFESTSYQTIKPQLVLMADNSQSIVNLESDEQLAADIEQLLTDPELKNKFEIIPYKFSDGISLSDSLNFKGVASDISAAVEQPQQLFRNRNKAIVLMTDGNQTLGSNYRYSKIDSKSHVYPVVYGDTTRYPDLRINQVNVNRYSYLNNEYPVEILVSYTGDDPVTTTFRIVNNNATLYQEKLSFDSEKSSAIINVQLKSTAIGLQKMVAQLDPITQEKNITNNRRDFAVEVIDQQSKILILSNIVHPDIAALKKAIESNRQRTVEIKKTSDSYDINDYNLVILYGMDSAFAKANSTINNLQKNTWLILGPKPNLGFLNSTSEAFQIENYPQSDDVQPILNEAYTNFNLESFDFEDYPPVTSPFGQIIPRESLSVLMYKQIGSVTTDQPLWFTYENATGKHAVFTGSGLWRWRAQSYLAEKDFRNFDDLINSQIQFLASNKKRDRLDVDSKTFYFENERILISAQYLNKNYEFITDGVLNMTITNDASQDQLVRPFVLSGNSYQVDLSGLPAGDYSFSVNAAGENLSRSGAFSILEFNIEQQFVNADYSSLQSIATDDQVFYGKEIDKLKTKLLSDTLLQDVERSEVTYESLIDWKILLAIILLLLSAEWFLRKYNGLI</sequence>
<evidence type="ECO:0000256" key="1">
    <source>
        <dbReference type="SAM" id="Phobius"/>
    </source>
</evidence>
<evidence type="ECO:0008006" key="4">
    <source>
        <dbReference type="Google" id="ProtNLM"/>
    </source>
</evidence>
<reference evidence="2 3" key="1">
    <citation type="submission" date="2016-11" db="EMBL/GenBank/DDBJ databases">
        <title>Trade-off between light-utilization and light-protection in marine flavobacteria.</title>
        <authorList>
            <person name="Kumagai Y."/>
        </authorList>
    </citation>
    <scope>NUCLEOTIDE SEQUENCE [LARGE SCALE GENOMIC DNA]</scope>
    <source>
        <strain evidence="2 3">JCM 17109</strain>
    </source>
</reference>
<dbReference type="AlphaFoldDB" id="A0A2S9WXV4"/>
<organism evidence="2 3">
    <name type="scientific">Nonlabens agnitus</name>
    <dbReference type="NCBI Taxonomy" id="870484"/>
    <lineage>
        <taxon>Bacteria</taxon>
        <taxon>Pseudomonadati</taxon>
        <taxon>Bacteroidota</taxon>
        <taxon>Flavobacteriia</taxon>
        <taxon>Flavobacteriales</taxon>
        <taxon>Flavobacteriaceae</taxon>
        <taxon>Nonlabens</taxon>
    </lineage>
</organism>
<keyword evidence="1" id="KW-0472">Membrane</keyword>
<keyword evidence="1" id="KW-0812">Transmembrane</keyword>
<name>A0A2S9WXV4_9FLAO</name>
<evidence type="ECO:0000313" key="2">
    <source>
        <dbReference type="EMBL" id="PRP68294.1"/>
    </source>
</evidence>
<dbReference type="SUPFAM" id="SSF52317">
    <property type="entry name" value="Class I glutamine amidotransferase-like"/>
    <property type="match status" value="1"/>
</dbReference>
<dbReference type="PANTHER" id="PTHR37947:SF1">
    <property type="entry name" value="BLL2462 PROTEIN"/>
    <property type="match status" value="1"/>
</dbReference>
<feature type="transmembrane region" description="Helical" evidence="1">
    <location>
        <begin position="37"/>
        <end position="56"/>
    </location>
</feature>
<dbReference type="PANTHER" id="PTHR37947">
    <property type="entry name" value="BLL2462 PROTEIN"/>
    <property type="match status" value="1"/>
</dbReference>
<dbReference type="OrthoDB" id="9763076at2"/>
<proteinExistence type="predicted"/>